<dbReference type="EMBL" id="VTOW01000001">
    <property type="protein sequence ID" value="NKE70487.1"/>
    <property type="molecule type" value="Genomic_DNA"/>
</dbReference>
<comment type="caution">
    <text evidence="2">The sequence shown here is derived from an EMBL/GenBank/DDBJ whole genome shotgun (WGS) entry which is preliminary data.</text>
</comment>
<accession>A0A7X6DNR5</accession>
<feature type="transmembrane region" description="Helical" evidence="1">
    <location>
        <begin position="42"/>
        <end position="61"/>
    </location>
</feature>
<name>A0A7X6DNR5_9BACT</name>
<gene>
    <name evidence="2" type="ORF">MNODULE_07015</name>
</gene>
<dbReference type="RefSeq" id="WP_168058732.1">
    <property type="nucleotide sequence ID" value="NZ_VTOW01000001.1"/>
</dbReference>
<dbReference type="Proteomes" id="UP000534783">
    <property type="component" value="Unassembled WGS sequence"/>
</dbReference>
<dbReference type="Pfam" id="PF11381">
    <property type="entry name" value="DUF3185"/>
    <property type="match status" value="1"/>
</dbReference>
<proteinExistence type="predicted"/>
<reference evidence="2 3" key="1">
    <citation type="journal article" date="2020" name="Nature">
        <title>Bacterial chemolithoautotrophy via manganese oxidation.</title>
        <authorList>
            <person name="Yu H."/>
            <person name="Leadbetter J.R."/>
        </authorList>
    </citation>
    <scope>NUCLEOTIDE SEQUENCE [LARGE SCALE GENOMIC DNA]</scope>
    <source>
        <strain evidence="2 3">Mn-1</strain>
    </source>
</reference>
<keyword evidence="1" id="KW-0812">Transmembrane</keyword>
<keyword evidence="3" id="KW-1185">Reference proteome</keyword>
<organism evidence="2 3">
    <name type="scientific">Candidatus Manganitrophus noduliformans</name>
    <dbReference type="NCBI Taxonomy" id="2606439"/>
    <lineage>
        <taxon>Bacteria</taxon>
        <taxon>Pseudomonadati</taxon>
        <taxon>Nitrospirota</taxon>
        <taxon>Nitrospiria</taxon>
        <taxon>Candidatus Troglogloeales</taxon>
        <taxon>Candidatus Manganitrophaceae</taxon>
        <taxon>Candidatus Manganitrophus</taxon>
    </lineage>
</organism>
<keyword evidence="1" id="KW-0472">Membrane</keyword>
<sequence length="68" mass="6909">MNRSISIAVLAGGILLIVFGVGVSQSVSSDISRFFTGSPTEKAIWLLSGGVAATVVGLLGVSRGSMRN</sequence>
<dbReference type="InterPro" id="IPR021521">
    <property type="entry name" value="DUF3185"/>
</dbReference>
<protein>
    <submittedName>
        <fullName evidence="2">DUF3185 family protein</fullName>
    </submittedName>
</protein>
<keyword evidence="1" id="KW-1133">Transmembrane helix</keyword>
<evidence type="ECO:0000313" key="2">
    <source>
        <dbReference type="EMBL" id="NKE70487.1"/>
    </source>
</evidence>
<evidence type="ECO:0000313" key="3">
    <source>
        <dbReference type="Proteomes" id="UP000534783"/>
    </source>
</evidence>
<evidence type="ECO:0000256" key="1">
    <source>
        <dbReference type="SAM" id="Phobius"/>
    </source>
</evidence>
<dbReference type="AlphaFoldDB" id="A0A7X6DNR5"/>